<evidence type="ECO:0000256" key="8">
    <source>
        <dbReference type="ARBA" id="ARBA00023242"/>
    </source>
</evidence>
<comment type="subcellular location">
    <subcellularLocation>
        <location evidence="1 9 10">Nucleus</location>
    </subcellularLocation>
</comment>
<keyword evidence="8 9" id="KW-0539">Nucleus</keyword>
<dbReference type="SMART" id="SM00352">
    <property type="entry name" value="POU"/>
    <property type="match status" value="1"/>
</dbReference>
<evidence type="ECO:0000256" key="6">
    <source>
        <dbReference type="ARBA" id="ARBA00023155"/>
    </source>
</evidence>
<dbReference type="PROSITE" id="PS00465">
    <property type="entry name" value="POU_2"/>
    <property type="match status" value="1"/>
</dbReference>
<evidence type="ECO:0000256" key="4">
    <source>
        <dbReference type="ARBA" id="ARBA00022473"/>
    </source>
</evidence>
<dbReference type="InterPro" id="IPR017970">
    <property type="entry name" value="Homeobox_CS"/>
</dbReference>
<evidence type="ECO:0000256" key="9">
    <source>
        <dbReference type="PROSITE-ProRule" id="PRU00108"/>
    </source>
</evidence>
<dbReference type="PROSITE" id="PS51179">
    <property type="entry name" value="POU_3"/>
    <property type="match status" value="1"/>
</dbReference>
<evidence type="ECO:0000256" key="12">
    <source>
        <dbReference type="SAM" id="MobiDB-lite"/>
    </source>
</evidence>
<dbReference type="EMBL" id="JAAMOB010000016">
    <property type="protein sequence ID" value="KAF4103323.1"/>
    <property type="molecule type" value="Genomic_DNA"/>
</dbReference>
<keyword evidence="7 11" id="KW-0804">Transcription</keyword>
<dbReference type="CDD" id="cd00086">
    <property type="entry name" value="homeodomain"/>
    <property type="match status" value="1"/>
</dbReference>
<accession>A0A7J6C9I7</accession>
<keyword evidence="16" id="KW-1185">Reference proteome</keyword>
<feature type="domain" description="POU-specific" evidence="14">
    <location>
        <begin position="206"/>
        <end position="280"/>
    </location>
</feature>
<dbReference type="InterPro" id="IPR013847">
    <property type="entry name" value="POU"/>
</dbReference>
<dbReference type="Proteomes" id="UP000579812">
    <property type="component" value="Unassembled WGS sequence"/>
</dbReference>
<dbReference type="InterPro" id="IPR001356">
    <property type="entry name" value="HD"/>
</dbReference>
<feature type="region of interest" description="Disordered" evidence="12">
    <location>
        <begin position="365"/>
        <end position="405"/>
    </location>
</feature>
<dbReference type="PRINTS" id="PR00029">
    <property type="entry name" value="OCTAMER"/>
</dbReference>
<dbReference type="GO" id="GO:0005634">
    <property type="term" value="C:nucleus"/>
    <property type="evidence" value="ECO:0007669"/>
    <property type="project" value="UniProtKB-SubCell"/>
</dbReference>
<dbReference type="PROSITE" id="PS00027">
    <property type="entry name" value="HOMEOBOX_1"/>
    <property type="match status" value="1"/>
</dbReference>
<dbReference type="AlphaFoldDB" id="A0A7J6C9I7"/>
<evidence type="ECO:0000256" key="1">
    <source>
        <dbReference type="ARBA" id="ARBA00004123"/>
    </source>
</evidence>
<evidence type="ECO:0000256" key="2">
    <source>
        <dbReference type="ARBA" id="ARBA00008879"/>
    </source>
</evidence>
<evidence type="ECO:0000313" key="15">
    <source>
        <dbReference type="EMBL" id="KAF4103323.1"/>
    </source>
</evidence>
<feature type="compositionally biased region" description="Pro residues" evidence="12">
    <location>
        <begin position="432"/>
        <end position="446"/>
    </location>
</feature>
<dbReference type="SMART" id="SM00389">
    <property type="entry name" value="HOX"/>
    <property type="match status" value="1"/>
</dbReference>
<feature type="compositionally biased region" description="Low complexity" evidence="12">
    <location>
        <begin position="422"/>
        <end position="431"/>
    </location>
</feature>
<dbReference type="SUPFAM" id="SSF47413">
    <property type="entry name" value="lambda repressor-like DNA-binding domains"/>
    <property type="match status" value="1"/>
</dbReference>
<dbReference type="GO" id="GO:0000978">
    <property type="term" value="F:RNA polymerase II cis-regulatory region sequence-specific DNA binding"/>
    <property type="evidence" value="ECO:0007669"/>
    <property type="project" value="TreeGrafter"/>
</dbReference>
<feature type="region of interest" description="Disordered" evidence="12">
    <location>
        <begin position="417"/>
        <end position="456"/>
    </location>
</feature>
<keyword evidence="6 9" id="KW-0371">Homeobox</keyword>
<dbReference type="PRINTS" id="PR00028">
    <property type="entry name" value="POUDOMAIN"/>
</dbReference>
<evidence type="ECO:0000259" key="14">
    <source>
        <dbReference type="PROSITE" id="PS51179"/>
    </source>
</evidence>
<keyword evidence="5 9" id="KW-0238">DNA-binding</keyword>
<dbReference type="Pfam" id="PF00046">
    <property type="entry name" value="Homeodomain"/>
    <property type="match status" value="1"/>
</dbReference>
<feature type="region of interest" description="Disordered" evidence="12">
    <location>
        <begin position="41"/>
        <end position="73"/>
    </location>
</feature>
<dbReference type="Gene3D" id="1.10.260.40">
    <property type="entry name" value="lambda repressor-like DNA-binding domains"/>
    <property type="match status" value="1"/>
</dbReference>
<dbReference type="FunFam" id="1.10.10.60:FF:000005">
    <property type="entry name" value="POU domain protein"/>
    <property type="match status" value="1"/>
</dbReference>
<feature type="DNA-binding region" description="Homeobox" evidence="9">
    <location>
        <begin position="308"/>
        <end position="367"/>
    </location>
</feature>
<dbReference type="InterPro" id="IPR000327">
    <property type="entry name" value="POU_dom"/>
</dbReference>
<feature type="compositionally biased region" description="Low complexity" evidence="12">
    <location>
        <begin position="288"/>
        <end position="299"/>
    </location>
</feature>
<evidence type="ECO:0000256" key="3">
    <source>
        <dbReference type="ARBA" id="ARBA00010250"/>
    </source>
</evidence>
<dbReference type="GO" id="GO:0000981">
    <property type="term" value="F:DNA-binding transcription factor activity, RNA polymerase II-specific"/>
    <property type="evidence" value="ECO:0007669"/>
    <property type="project" value="InterPro"/>
</dbReference>
<protein>
    <recommendedName>
        <fullName evidence="11">POU domain protein</fullName>
    </recommendedName>
</protein>
<evidence type="ECO:0000256" key="11">
    <source>
        <dbReference type="RuleBase" id="RU361194"/>
    </source>
</evidence>
<dbReference type="Gene3D" id="1.10.10.60">
    <property type="entry name" value="Homeodomain-like"/>
    <property type="match status" value="1"/>
</dbReference>
<gene>
    <name evidence="15" type="ORF">G5714_016206</name>
</gene>
<keyword evidence="4" id="KW-0217">Developmental protein</keyword>
<sequence>MTKTGPVASMDYSHMWLPGMCLEHLGWLPDIRMSKPIEVENPAADSPMESTDSERNGSDSNNQVQPMKINPFSLSPTLSSSIKTKVEDCGEMSPAAVQTPPAQTALPHTQLMLTGGQLAGDIQQLLQLQQLVLVPGHTLPSPAQFLLPQTQQGQQGLLSTSNLIPLPQQNQGSLLAAPHRLSLQAQREKVAESSLNTVTSVTAHPEEPSDLEELEQFARTFKQRRIKLGFTQGDVGLAMGKLYGNDFSQTTISRFEALNLSFKNMCKLKPLLEKWLNDAETMSMDSTLPSPSSLSSPSLGFEGLPGRRRKKRTSIETNIRIALERSFITNQKPTSEEILLISEKLNMEKEVIRVWFCNRRQKEKRINPSSATPPLPSQPQPTSHKPPCYSPHMMPSQGLSQTVSSLGTAVTTMSSVCPLTPSGPSLSSAPSPVSPPPRSDASPAPPTHSTLSLNTGSWYKKNGDVSNYINDFAAHLSSSSQWWPAAHFQS</sequence>
<comment type="similarity">
    <text evidence="3">Belongs to the POU transcription factor family. Class-3 subfamily.</text>
</comment>
<evidence type="ECO:0000256" key="7">
    <source>
        <dbReference type="ARBA" id="ARBA00023163"/>
    </source>
</evidence>
<dbReference type="FunFam" id="1.10.260.40:FF:000001">
    <property type="entry name" value="POU domain protein"/>
    <property type="match status" value="1"/>
</dbReference>
<comment type="similarity">
    <text evidence="2">Belongs to the POU transcription factor family. Class-2 subfamily.</text>
</comment>
<feature type="compositionally biased region" description="Polar residues" evidence="12">
    <location>
        <begin position="447"/>
        <end position="456"/>
    </location>
</feature>
<proteinExistence type="inferred from homology"/>
<reference evidence="15 16" key="1">
    <citation type="submission" date="2020-04" db="EMBL/GenBank/DDBJ databases">
        <title>Chromosome-level genome assembly of a cyprinid fish Onychostoma macrolepis by integration of Nanopore Sequencing, Bionano and Hi-C technology.</title>
        <authorList>
            <person name="Wang D."/>
        </authorList>
    </citation>
    <scope>NUCLEOTIDE SEQUENCE [LARGE SCALE GENOMIC DNA]</scope>
    <source>
        <strain evidence="15">SWU-2019</strain>
        <tissue evidence="15">Muscle</tissue>
    </source>
</reference>
<dbReference type="InterPro" id="IPR010982">
    <property type="entry name" value="Lambda_DNA-bd_dom_sf"/>
</dbReference>
<dbReference type="PROSITE" id="PS00035">
    <property type="entry name" value="POU_1"/>
    <property type="match status" value="1"/>
</dbReference>
<comment type="caution">
    <text evidence="15">The sequence shown here is derived from an EMBL/GenBank/DDBJ whole genome shotgun (WGS) entry which is preliminary data.</text>
</comment>
<name>A0A7J6C9I7_9TELE</name>
<dbReference type="SUPFAM" id="SSF46689">
    <property type="entry name" value="Homeodomain-like"/>
    <property type="match status" value="1"/>
</dbReference>
<dbReference type="InterPro" id="IPR009057">
    <property type="entry name" value="Homeodomain-like_sf"/>
</dbReference>
<dbReference type="PANTHER" id="PTHR11636:SF46">
    <property type="entry name" value="POU DOMAIN, CLASS 2, TRANSCRIPTION FACTOR 2"/>
    <property type="match status" value="1"/>
</dbReference>
<dbReference type="PROSITE" id="PS50071">
    <property type="entry name" value="HOMEOBOX_2"/>
    <property type="match status" value="1"/>
</dbReference>
<organism evidence="15 16">
    <name type="scientific">Onychostoma macrolepis</name>
    <dbReference type="NCBI Taxonomy" id="369639"/>
    <lineage>
        <taxon>Eukaryota</taxon>
        <taxon>Metazoa</taxon>
        <taxon>Chordata</taxon>
        <taxon>Craniata</taxon>
        <taxon>Vertebrata</taxon>
        <taxon>Euteleostomi</taxon>
        <taxon>Actinopterygii</taxon>
        <taxon>Neopterygii</taxon>
        <taxon>Teleostei</taxon>
        <taxon>Ostariophysi</taxon>
        <taxon>Cypriniformes</taxon>
        <taxon>Cyprinidae</taxon>
        <taxon>Acrossocheilinae</taxon>
        <taxon>Onychostoma</taxon>
    </lineage>
</organism>
<evidence type="ECO:0000256" key="10">
    <source>
        <dbReference type="RuleBase" id="RU000682"/>
    </source>
</evidence>
<dbReference type="InterPro" id="IPR050255">
    <property type="entry name" value="POU_domain_TF"/>
</dbReference>
<evidence type="ECO:0000259" key="13">
    <source>
        <dbReference type="PROSITE" id="PS50071"/>
    </source>
</evidence>
<feature type="domain" description="Homeobox" evidence="13">
    <location>
        <begin position="306"/>
        <end position="366"/>
    </location>
</feature>
<feature type="region of interest" description="Disordered" evidence="12">
    <location>
        <begin position="286"/>
        <end position="312"/>
    </location>
</feature>
<evidence type="ECO:0000256" key="5">
    <source>
        <dbReference type="ARBA" id="ARBA00023125"/>
    </source>
</evidence>
<evidence type="ECO:0000313" key="16">
    <source>
        <dbReference type="Proteomes" id="UP000579812"/>
    </source>
</evidence>
<dbReference type="Pfam" id="PF00157">
    <property type="entry name" value="Pou"/>
    <property type="match status" value="1"/>
</dbReference>
<dbReference type="InterPro" id="IPR000972">
    <property type="entry name" value="TF_octamer"/>
</dbReference>
<dbReference type="PANTHER" id="PTHR11636">
    <property type="entry name" value="POU DOMAIN"/>
    <property type="match status" value="1"/>
</dbReference>